<feature type="domain" description="Myb-like DNA-binding" evidence="2">
    <location>
        <begin position="7"/>
        <end position="54"/>
    </location>
</feature>
<accession>A0ABR3W7P8</accession>
<evidence type="ECO:0000313" key="3">
    <source>
        <dbReference type="EMBL" id="KAL1854887.1"/>
    </source>
</evidence>
<feature type="compositionally biased region" description="Low complexity" evidence="1">
    <location>
        <begin position="68"/>
        <end position="83"/>
    </location>
</feature>
<dbReference type="EMBL" id="JAWRVE010000135">
    <property type="protein sequence ID" value="KAL1854887.1"/>
    <property type="molecule type" value="Genomic_DNA"/>
</dbReference>
<feature type="compositionally biased region" description="Basic and acidic residues" evidence="1">
    <location>
        <begin position="114"/>
        <end position="123"/>
    </location>
</feature>
<dbReference type="Proteomes" id="UP001583177">
    <property type="component" value="Unassembled WGS sequence"/>
</dbReference>
<dbReference type="Pfam" id="PF22980">
    <property type="entry name" value="Myb_DNA-bind_8"/>
    <property type="match status" value="1"/>
</dbReference>
<proteinExistence type="predicted"/>
<evidence type="ECO:0000256" key="1">
    <source>
        <dbReference type="SAM" id="MobiDB-lite"/>
    </source>
</evidence>
<gene>
    <name evidence="3" type="ORF">Daus18300_011305</name>
</gene>
<keyword evidence="4" id="KW-1185">Reference proteome</keyword>
<feature type="region of interest" description="Disordered" evidence="1">
    <location>
        <begin position="56"/>
        <end position="135"/>
    </location>
</feature>
<organism evidence="3 4">
    <name type="scientific">Diaporthe australafricana</name>
    <dbReference type="NCBI Taxonomy" id="127596"/>
    <lineage>
        <taxon>Eukaryota</taxon>
        <taxon>Fungi</taxon>
        <taxon>Dikarya</taxon>
        <taxon>Ascomycota</taxon>
        <taxon>Pezizomycotina</taxon>
        <taxon>Sordariomycetes</taxon>
        <taxon>Sordariomycetidae</taxon>
        <taxon>Diaporthales</taxon>
        <taxon>Diaporthaceae</taxon>
        <taxon>Diaporthe</taxon>
    </lineage>
</organism>
<protein>
    <recommendedName>
        <fullName evidence="2">Myb-like DNA-binding domain-containing protein</fullName>
    </recommendedName>
</protein>
<reference evidence="3 4" key="1">
    <citation type="journal article" date="2024" name="IMA Fungus">
        <title>IMA Genome - F19 : A genome assembly and annotation guide to empower mycologists, including annotated draft genome sequences of Ceratocystis pirilliformis, Diaporthe australafricana, Fusarium ophioides, Paecilomyces lecythidis, and Sporothrix stenoceras.</title>
        <authorList>
            <person name="Aylward J."/>
            <person name="Wilson A.M."/>
            <person name="Visagie C.M."/>
            <person name="Spraker J."/>
            <person name="Barnes I."/>
            <person name="Buitendag C."/>
            <person name="Ceriani C."/>
            <person name="Del Mar Angel L."/>
            <person name="du Plessis D."/>
            <person name="Fuchs T."/>
            <person name="Gasser K."/>
            <person name="Kramer D."/>
            <person name="Li W."/>
            <person name="Munsamy K."/>
            <person name="Piso A."/>
            <person name="Price J.L."/>
            <person name="Sonnekus B."/>
            <person name="Thomas C."/>
            <person name="van der Nest A."/>
            <person name="van Dijk A."/>
            <person name="van Heerden A."/>
            <person name="van Vuuren N."/>
            <person name="Yilmaz N."/>
            <person name="Duong T.A."/>
            <person name="van der Merwe N.A."/>
            <person name="Wingfield M.J."/>
            <person name="Wingfield B.D."/>
        </authorList>
    </citation>
    <scope>NUCLEOTIDE SEQUENCE [LARGE SCALE GENOMIC DNA]</scope>
    <source>
        <strain evidence="3 4">CMW 18300</strain>
    </source>
</reference>
<evidence type="ECO:0000313" key="4">
    <source>
        <dbReference type="Proteomes" id="UP001583177"/>
    </source>
</evidence>
<name>A0ABR3W7P8_9PEZI</name>
<sequence length="270" mass="29291">MAPTDTESQFKFLIACIKHTNAGKVDFGKVAEELSIVTKGAAAKRYERLMKAHGIDKTNVGGAGSPGPSGTSTPSTPKTPATGRKNGNGRATPASKKRKMAARGDDVDEEEDVKSEIKEEIKQESTNTPDGSYMIVPNKPPLEGPTADTLMNTPDGAQQNGENNDDVLLVSESRREDVAAPVACAHQLLVPPSPENFYGFVDPATHMHRLSQHPLTATGIPIRYEYGDADYTTQVMTTLPPDGRHWLHHHEPSFLWGDVRLEPQAGTKRD</sequence>
<dbReference type="InterPro" id="IPR054505">
    <property type="entry name" value="Myb_DNA-bind_8"/>
</dbReference>
<comment type="caution">
    <text evidence="3">The sequence shown here is derived from an EMBL/GenBank/DDBJ whole genome shotgun (WGS) entry which is preliminary data.</text>
</comment>
<evidence type="ECO:0000259" key="2">
    <source>
        <dbReference type="Pfam" id="PF22980"/>
    </source>
</evidence>